<reference evidence="1" key="3">
    <citation type="journal article" date="2016" name="Genome Announc.">
        <title>Complete Genome Sequences of Four Strains from the 2015-2016 Elizabethkingia anophelis Outbreak.</title>
        <authorList>
            <person name="Nicholson A.C."/>
            <person name="Whitney A.M."/>
            <person name="Emery B.D."/>
            <person name="Bell M.E."/>
            <person name="Gartin J.T."/>
            <person name="Humrighouse B.W."/>
            <person name="Loparev V.N."/>
            <person name="Batra D."/>
            <person name="Sheth M."/>
            <person name="Rowe L.A."/>
            <person name="Juieng P."/>
            <person name="Knipe K."/>
            <person name="Gulvik C."/>
            <person name="McQuiston J.R."/>
        </authorList>
    </citation>
    <scope>NUCLEOTIDE SEQUENCE</scope>
</reference>
<accession>A0A455ZDC5</accession>
<reference evidence="1" key="1">
    <citation type="journal article" date="2014" name="Genome Biol. Evol.">
        <title>Comparative genomic analysis of malaria mosquito vector-associated novel pathogen Elizabethkingia anophelis.</title>
        <authorList>
            <person name="Teo J."/>
            <person name="Tan S.Y."/>
            <person name="Liu Y."/>
            <person name="Tay M."/>
            <person name="Ding Y."/>
            <person name="Li Y."/>
            <person name="Kjelleberg S."/>
            <person name="Givskov M."/>
            <person name="Lin R.T."/>
            <person name="Yang L."/>
        </authorList>
    </citation>
    <scope>NUCLEOTIDE SEQUENCE</scope>
</reference>
<evidence type="ECO:0000313" key="2">
    <source>
        <dbReference type="EMBL" id="DAC74791.1"/>
    </source>
</evidence>
<protein>
    <submittedName>
        <fullName evidence="1">Uncharacterized protein</fullName>
    </submittedName>
</protein>
<dbReference type="AlphaFoldDB" id="A0A455ZDC5"/>
<reference evidence="1" key="6">
    <citation type="journal article" date="2017" name="Nat. Commun.">
        <title>Evolutionary dynamics and genomic features of the Elizabethkingia anophelis 2015 to 2016 Wisconsin outbreak strain.</title>
        <authorList>
            <person name="Perrin A."/>
            <person name="Larsonneur E."/>
            <person name="Nicholson A.C."/>
            <person name="Edwards D.J."/>
            <person name="Gundlach K.M."/>
            <person name="Whitney A.M."/>
            <person name="Gulvik C.A."/>
            <person name="Bell M.E."/>
            <person name="Rendueles O."/>
            <person name="Cury J."/>
            <person name="Hugon P."/>
            <person name="Clermont D."/>
            <person name="Enouf V."/>
            <person name="Loparev V."/>
            <person name="Juieng P."/>
            <person name="Monson T."/>
            <person name="Warshauer D."/>
            <person name="Elbadawi L.I."/>
            <person name="Walters M.S."/>
            <person name="Crist M.B."/>
            <person name="Noble-Wang J."/>
            <person name="Borlaug G."/>
            <person name="Rocha E.P.C."/>
            <person name="Criscuolo A."/>
            <person name="Touchon M."/>
            <person name="Davis J.P."/>
            <person name="Holt K.E."/>
            <person name="McQuiston J.R."/>
            <person name="Brisse S."/>
        </authorList>
    </citation>
    <scope>NUCLEOTIDE SEQUENCE</scope>
</reference>
<reference evidence="1" key="5">
    <citation type="journal article" date="2017" name="Genome Announc.">
        <title>Complete Circularized Genome Sequences of Four Strains of Elizabethkingia anophelis, Including Two Novel Strains Isolated from Wild-Caught Anopheles sinensis.</title>
        <authorList>
            <person name="Pei D."/>
            <person name="Nicholson A.C."/>
            <person name="Jiang J."/>
            <person name="Chen H."/>
            <person name="Whitney A.M."/>
            <person name="Villarma A."/>
            <person name="Bell M."/>
            <person name="Humrighouse B."/>
            <person name="Rowe L.A."/>
            <person name="Sheth M."/>
            <person name="Batra D."/>
            <person name="Juieng P."/>
            <person name="Loparev V.N."/>
            <person name="McQuiston J.R."/>
            <person name="Lan Y."/>
            <person name="Ma Y."/>
            <person name="Xu J."/>
        </authorList>
    </citation>
    <scope>NUCLEOTIDE SEQUENCE</scope>
</reference>
<reference evidence="1" key="2">
    <citation type="journal article" date="2014" name="PLoS ONE">
        <title>Insights from the genome annotation of Elizabethkingia anophelis from the malaria vector Anopheles gambiae.</title>
        <authorList>
            <person name="Kukutla P."/>
            <person name="Lindberg B.G."/>
            <person name="Pei D."/>
            <person name="Rayl M."/>
            <person name="Yu W."/>
            <person name="Steritz M."/>
            <person name="Faye I."/>
            <person name="Xu J."/>
        </authorList>
    </citation>
    <scope>NUCLEOTIDE SEQUENCE</scope>
</reference>
<reference evidence="1" key="8">
    <citation type="journal article" date="2018" name="J. ISSAAS">
        <title>In Silico Identification of Three Types of Integrative and Conjugative Elements (ICEs) in Elizabethkingia anophelis Strains Isolated from Around the World.</title>
        <authorList>
            <person name="Xu J."/>
            <person name="Pei D."/>
            <person name="Nicholson A."/>
            <person name="Lan Y."/>
            <person name="Xia Q."/>
        </authorList>
    </citation>
    <scope>NUCLEOTIDE SEQUENCE</scope>
</reference>
<name>A0A455ZDC5_9FLAO</name>
<dbReference type="EMBL" id="BK010593">
    <property type="protein sequence ID" value="DAC74750.1"/>
    <property type="molecule type" value="Genomic_DNA"/>
</dbReference>
<organism evidence="1">
    <name type="scientific">Elizabethkingia anophelis</name>
    <dbReference type="NCBI Taxonomy" id="1117645"/>
    <lineage>
        <taxon>Bacteria</taxon>
        <taxon>Pseudomonadati</taxon>
        <taxon>Bacteroidota</taxon>
        <taxon>Flavobacteriia</taxon>
        <taxon>Flavobacteriales</taxon>
        <taxon>Weeksellaceae</taxon>
        <taxon>Elizabethkingia</taxon>
    </lineage>
</organism>
<sequence>MRKRLTQKGKPLSLFMEIITYSNLVNRKDNTLFHYCKDKKLFL</sequence>
<reference evidence="1" key="4">
    <citation type="journal article" date="2016" name="Sci. Rep.">
        <title>Genomic epidemiology and global diversity of the emerging bacterial pathogen Elizabethkingia anophelis.</title>
        <authorList>
            <person name="Breurec S."/>
            <person name="Criscuolo A."/>
            <person name="Diancourt L."/>
            <person name="Rendueles O."/>
            <person name="Vandenbogaert M."/>
            <person name="Passet V."/>
            <person name="Caro V."/>
            <person name="Rocha E.P."/>
            <person name="Touchon M."/>
            <person name="Brisse S."/>
        </authorList>
    </citation>
    <scope>NUCLEOTIDE SEQUENCE</scope>
</reference>
<dbReference type="EMBL" id="BK010594">
    <property type="protein sequence ID" value="DAC74791.1"/>
    <property type="molecule type" value="Genomic_DNA"/>
</dbReference>
<reference evidence="1" key="7">
    <citation type="journal article" date="2017" name="Sci. Rep.">
        <title>Genomic features, phylogenetic relationships, and comparative genomics of Elizabethkingia anophelis strain EM361-97 isolated in Taiwan.</title>
        <authorList>
            <person name="Lin J.N."/>
            <person name="Lai C.H."/>
            <person name="Yang C.H."/>
            <person name="Huang Y.H."/>
            <person name="Lin H.H."/>
        </authorList>
    </citation>
    <scope>NUCLEOTIDE SEQUENCE</scope>
</reference>
<evidence type="ECO:0000313" key="1">
    <source>
        <dbReference type="EMBL" id="DAC74750.1"/>
    </source>
</evidence>
<proteinExistence type="predicted"/>
<gene>
    <name evidence="1" type="primary">ICEEaI(7)_NUH6_51477_51346</name>
    <name evidence="2" type="synonym">ICEEaI(7)_NUH11_26933_27064</name>
</gene>